<dbReference type="GO" id="GO:0009022">
    <property type="term" value="F:tRNA nucleotidyltransferase activity"/>
    <property type="evidence" value="ECO:0007669"/>
    <property type="project" value="UniProtKB-UniRule"/>
</dbReference>
<sequence length="239" mass="26383">MRPGGRSIHQIRLVKITRHFTRYAEGSVMIEFGDTIVICTASVEEGVPRFLKGKRQGWITAEYGILPRATHTRNHREAARRKQSGRTLEIQRFISRSLRASVDLTKLNEYTIILDCDVLQADGGTRTASITGACVALSDALSNMQKKGQIKTNPMKGLVAAVSVGIVAGEAICDLEYIEDSIAEIDMNVVMMEDNRMIEIQGVAEKEPFNQKELNTLLGIARSGINDLFKAQKIALAHA</sequence>
<dbReference type="PANTHER" id="PTHR11953:SF0">
    <property type="entry name" value="EXOSOME COMPLEX COMPONENT RRP41"/>
    <property type="match status" value="1"/>
</dbReference>
<name>A0A143WRS4_9ENTR</name>
<keyword evidence="6 9" id="KW-0808">Transferase</keyword>
<dbReference type="InterPro" id="IPR036345">
    <property type="entry name" value="ExoRNase_PH_dom2_sf"/>
</dbReference>
<accession>A0A143WRS4</accession>
<dbReference type="PROSITE" id="PS01277">
    <property type="entry name" value="RIBONUCLEASE_PH"/>
    <property type="match status" value="1"/>
</dbReference>
<dbReference type="SUPFAM" id="SSF54211">
    <property type="entry name" value="Ribosomal protein S5 domain 2-like"/>
    <property type="match status" value="1"/>
</dbReference>
<dbReference type="InterPro" id="IPR027408">
    <property type="entry name" value="PNPase/RNase_PH_dom_sf"/>
</dbReference>
<dbReference type="GO" id="GO:0031125">
    <property type="term" value="P:rRNA 3'-end processing"/>
    <property type="evidence" value="ECO:0007669"/>
    <property type="project" value="UniProtKB-ARBA"/>
</dbReference>
<dbReference type="CDD" id="cd11362">
    <property type="entry name" value="RNase_PH_bact"/>
    <property type="match status" value="1"/>
</dbReference>
<comment type="catalytic activity">
    <reaction evidence="6">
        <text>tRNA(n+1) + phosphate = tRNA(n) + a ribonucleoside 5'-diphosphate</text>
        <dbReference type="Rhea" id="RHEA:10628"/>
        <dbReference type="Rhea" id="RHEA-COMP:17343"/>
        <dbReference type="Rhea" id="RHEA-COMP:17344"/>
        <dbReference type="ChEBI" id="CHEBI:43474"/>
        <dbReference type="ChEBI" id="CHEBI:57930"/>
        <dbReference type="ChEBI" id="CHEBI:173114"/>
        <dbReference type="EC" id="2.7.7.56"/>
    </reaction>
</comment>
<gene>
    <name evidence="6 9" type="primary">rph</name>
    <name evidence="9" type="ORF">FVIR_GE00372</name>
</gene>
<dbReference type="KEGG" id="ged:FVIR_GE00372"/>
<dbReference type="PATRIC" id="fig|1070130.3.peg.589"/>
<keyword evidence="3 6" id="KW-0820">tRNA-binding</keyword>
<evidence type="ECO:0000256" key="5">
    <source>
        <dbReference type="ARBA" id="ARBA00022884"/>
    </source>
</evidence>
<dbReference type="GO" id="GO:0008033">
    <property type="term" value="P:tRNA processing"/>
    <property type="evidence" value="ECO:0007669"/>
    <property type="project" value="UniProtKB-UniRule"/>
</dbReference>
<evidence type="ECO:0000256" key="1">
    <source>
        <dbReference type="ARBA" id="ARBA00006678"/>
    </source>
</evidence>
<dbReference type="FunFam" id="3.30.230.70:FF:000003">
    <property type="entry name" value="Ribonuclease PH"/>
    <property type="match status" value="1"/>
</dbReference>
<evidence type="ECO:0000256" key="6">
    <source>
        <dbReference type="HAMAP-Rule" id="MF_00564"/>
    </source>
</evidence>
<dbReference type="GO" id="GO:0000049">
    <property type="term" value="F:tRNA binding"/>
    <property type="evidence" value="ECO:0007669"/>
    <property type="project" value="UniProtKB-UniRule"/>
</dbReference>
<proteinExistence type="inferred from homology"/>
<feature type="domain" description="Exoribonuclease phosphorolytic" evidence="8">
    <location>
        <begin position="157"/>
        <end position="223"/>
    </location>
</feature>
<comment type="function">
    <text evidence="6">Phosphorolytic 3'-5' exoribonuclease that plays an important role in tRNA 3'-end maturation. Removes nucleotide residues following the 3'-CCA terminus of tRNAs; can also add nucleotides to the ends of RNA molecules by using nucleoside diphosphates as substrates, but this may not be physiologically important. Probably plays a role in initiation of 16S rRNA degradation (leading to ribosome degradation) during starvation.</text>
</comment>
<feature type="binding site" evidence="6">
    <location>
        <position position="86"/>
    </location>
    <ligand>
        <name>phosphate</name>
        <dbReference type="ChEBI" id="CHEBI:43474"/>
        <note>substrate</note>
    </ligand>
</feature>
<comment type="subunit">
    <text evidence="6">Homohexameric ring arranged as a trimer of dimers.</text>
</comment>
<dbReference type="STRING" id="1070130.FVIR_GE00372"/>
<dbReference type="OrthoDB" id="9802265at2"/>
<dbReference type="InterPro" id="IPR050080">
    <property type="entry name" value="RNase_PH"/>
</dbReference>
<evidence type="ECO:0000313" key="10">
    <source>
        <dbReference type="Proteomes" id="UP000095665"/>
    </source>
</evidence>
<dbReference type="InterPro" id="IPR018336">
    <property type="entry name" value="RNase_PH_CS"/>
</dbReference>
<dbReference type="EC" id="2.7.7.56" evidence="6"/>
<evidence type="ECO:0000259" key="8">
    <source>
        <dbReference type="Pfam" id="PF03725"/>
    </source>
</evidence>
<protein>
    <recommendedName>
        <fullName evidence="6">Ribonuclease PH</fullName>
        <shortName evidence="6">RNase PH</shortName>
        <ecNumber evidence="6">2.7.7.56</ecNumber>
    </recommendedName>
    <alternativeName>
        <fullName evidence="6">tRNA nucleotidyltransferase</fullName>
    </alternativeName>
</protein>
<keyword evidence="5" id="KW-0694">RNA-binding</keyword>
<dbReference type="HAMAP" id="MF_00564">
    <property type="entry name" value="RNase_PH"/>
    <property type="match status" value="1"/>
</dbReference>
<dbReference type="InterPro" id="IPR001247">
    <property type="entry name" value="ExoRNase_PH_dom1"/>
</dbReference>
<keyword evidence="2 6" id="KW-0698">rRNA processing</keyword>
<organism evidence="9 10">
    <name type="scientific">Candidatus Gullanella endobia</name>
    <dbReference type="NCBI Taxonomy" id="1070130"/>
    <lineage>
        <taxon>Bacteria</taxon>
        <taxon>Pseudomonadati</taxon>
        <taxon>Pseudomonadota</taxon>
        <taxon>Gammaproteobacteria</taxon>
        <taxon>Enterobacterales</taxon>
        <taxon>Enterobacteriaceae</taxon>
        <taxon>Candidatus Gullanella</taxon>
    </lineage>
</organism>
<dbReference type="Proteomes" id="UP000095665">
    <property type="component" value="Chromosome I"/>
</dbReference>
<dbReference type="InterPro" id="IPR020568">
    <property type="entry name" value="Ribosomal_Su5_D2-typ_SF"/>
</dbReference>
<evidence type="ECO:0000256" key="3">
    <source>
        <dbReference type="ARBA" id="ARBA00022555"/>
    </source>
</evidence>
<feature type="domain" description="Exoribonuclease phosphorolytic" evidence="7">
    <location>
        <begin position="10"/>
        <end position="140"/>
    </location>
</feature>
<evidence type="ECO:0000256" key="2">
    <source>
        <dbReference type="ARBA" id="ARBA00022552"/>
    </source>
</evidence>
<dbReference type="Pfam" id="PF01138">
    <property type="entry name" value="RNase_PH"/>
    <property type="match status" value="1"/>
</dbReference>
<evidence type="ECO:0000259" key="7">
    <source>
        <dbReference type="Pfam" id="PF01138"/>
    </source>
</evidence>
<dbReference type="Pfam" id="PF03725">
    <property type="entry name" value="RNase_PH_C"/>
    <property type="match status" value="1"/>
</dbReference>
<keyword evidence="10" id="KW-1185">Reference proteome</keyword>
<dbReference type="InterPro" id="IPR015847">
    <property type="entry name" value="ExoRNase_PH_dom2"/>
</dbReference>
<feature type="binding site" evidence="6">
    <location>
        <begin position="124"/>
        <end position="126"/>
    </location>
    <ligand>
        <name>phosphate</name>
        <dbReference type="ChEBI" id="CHEBI:43474"/>
        <note>substrate</note>
    </ligand>
</feature>
<dbReference type="RefSeq" id="WP_067498233.1">
    <property type="nucleotide sequence ID" value="NZ_LN999832.1"/>
</dbReference>
<keyword evidence="6 9" id="KW-0548">Nucleotidyltransferase</keyword>
<dbReference type="InterPro" id="IPR002381">
    <property type="entry name" value="RNase_PH_bac-type"/>
</dbReference>
<dbReference type="Gene3D" id="3.30.230.70">
    <property type="entry name" value="GHMP Kinase, N-terminal domain"/>
    <property type="match status" value="1"/>
</dbReference>
<dbReference type="SUPFAM" id="SSF55666">
    <property type="entry name" value="Ribonuclease PH domain 2-like"/>
    <property type="match status" value="1"/>
</dbReference>
<reference evidence="10" key="1">
    <citation type="submission" date="2016-01" db="EMBL/GenBank/DDBJ databases">
        <authorList>
            <person name="Husnik F."/>
        </authorList>
    </citation>
    <scope>NUCLEOTIDE SEQUENCE [LARGE SCALE GENOMIC DNA]</scope>
</reference>
<dbReference type="GO" id="GO:0000175">
    <property type="term" value="F:3'-5'-RNA exonuclease activity"/>
    <property type="evidence" value="ECO:0007669"/>
    <property type="project" value="UniProtKB-UniRule"/>
</dbReference>
<dbReference type="GO" id="GO:0016075">
    <property type="term" value="P:rRNA catabolic process"/>
    <property type="evidence" value="ECO:0007669"/>
    <property type="project" value="UniProtKB-UniRule"/>
</dbReference>
<evidence type="ECO:0000313" key="9">
    <source>
        <dbReference type="EMBL" id="CUX96227.1"/>
    </source>
</evidence>
<keyword evidence="4 6" id="KW-0819">tRNA processing</keyword>
<dbReference type="AlphaFoldDB" id="A0A143WRS4"/>
<dbReference type="NCBIfam" id="TIGR01966">
    <property type="entry name" value="RNasePH"/>
    <property type="match status" value="1"/>
</dbReference>
<dbReference type="EMBL" id="LN999832">
    <property type="protein sequence ID" value="CUX96227.1"/>
    <property type="molecule type" value="Genomic_DNA"/>
</dbReference>
<comment type="similarity">
    <text evidence="1 6">Belongs to the RNase PH family.</text>
</comment>
<dbReference type="PANTHER" id="PTHR11953">
    <property type="entry name" value="EXOSOME COMPLEX COMPONENT"/>
    <property type="match status" value="1"/>
</dbReference>
<evidence type="ECO:0000256" key="4">
    <source>
        <dbReference type="ARBA" id="ARBA00022694"/>
    </source>
</evidence>